<protein>
    <submittedName>
        <fullName evidence="4">Guanine deaminase</fullName>
        <ecNumber evidence="4">3.5.4.3</ecNumber>
    </submittedName>
</protein>
<evidence type="ECO:0000313" key="5">
    <source>
        <dbReference type="Proteomes" id="UP001189915"/>
    </source>
</evidence>
<dbReference type="Proteomes" id="UP001189915">
    <property type="component" value="Unassembled WGS sequence"/>
</dbReference>
<dbReference type="CDD" id="cd01285">
    <property type="entry name" value="nucleoside_deaminase"/>
    <property type="match status" value="1"/>
</dbReference>
<accession>A0AAD2AZA7</accession>
<keyword evidence="1" id="KW-0479">Metal-binding</keyword>
<keyword evidence="2" id="KW-0862">Zinc</keyword>
<dbReference type="EMBL" id="CATWAF010000002">
    <property type="protein sequence ID" value="CAJ0693799.1"/>
    <property type="molecule type" value="Genomic_DNA"/>
</dbReference>
<gene>
    <name evidence="4" type="primary">guaD_1</name>
    <name evidence="4" type="ORF">LMG18091_01844</name>
</gene>
<dbReference type="PROSITE" id="PS00903">
    <property type="entry name" value="CYT_DCMP_DEAMINASES_1"/>
    <property type="match status" value="1"/>
</dbReference>
<dbReference type="GO" id="GO:0008270">
    <property type="term" value="F:zinc ion binding"/>
    <property type="evidence" value="ECO:0007669"/>
    <property type="project" value="InterPro"/>
</dbReference>
<dbReference type="InterPro" id="IPR016193">
    <property type="entry name" value="Cytidine_deaminase-like"/>
</dbReference>
<dbReference type="AlphaFoldDB" id="A0AAD2AZA7"/>
<dbReference type="EC" id="3.5.4.3" evidence="4"/>
<keyword evidence="5" id="KW-1185">Reference proteome</keyword>
<dbReference type="PROSITE" id="PS51747">
    <property type="entry name" value="CYT_DCMP_DEAMINASES_2"/>
    <property type="match status" value="1"/>
</dbReference>
<evidence type="ECO:0000256" key="1">
    <source>
        <dbReference type="ARBA" id="ARBA00022723"/>
    </source>
</evidence>
<reference evidence="4 5" key="1">
    <citation type="submission" date="2023-07" db="EMBL/GenBank/DDBJ databases">
        <authorList>
            <person name="Peeters C."/>
        </authorList>
    </citation>
    <scope>NUCLEOTIDE SEQUENCE [LARGE SCALE GENOMIC DNA]</scope>
    <source>
        <strain evidence="4 5">LMG 18091</strain>
    </source>
</reference>
<dbReference type="PANTHER" id="PTHR11079">
    <property type="entry name" value="CYTOSINE DEAMINASE FAMILY MEMBER"/>
    <property type="match status" value="1"/>
</dbReference>
<sequence length="162" mass="17479">MSDEQYMREAVALARGNVNGGGLPFGAVLVRDGKIVARAVNEVLATNDPTAHAEMQAIRQASQTLATSDLRGAVMYASGHPCPMCFAAMYRCGIRAAYFAYSNEDGEPFGMSTAAMYAEMRRAPEGGELQLHPFRPTGEQGLYEAWEARRAGVEPAPRDSTT</sequence>
<dbReference type="PANTHER" id="PTHR11079:SF161">
    <property type="entry name" value="CMP_DCMP-TYPE DEAMINASE DOMAIN-CONTAINING PROTEIN"/>
    <property type="match status" value="1"/>
</dbReference>
<evidence type="ECO:0000256" key="2">
    <source>
        <dbReference type="ARBA" id="ARBA00022833"/>
    </source>
</evidence>
<dbReference type="Gene3D" id="3.40.140.10">
    <property type="entry name" value="Cytidine Deaminase, domain 2"/>
    <property type="match status" value="1"/>
</dbReference>
<dbReference type="SUPFAM" id="SSF53927">
    <property type="entry name" value="Cytidine deaminase-like"/>
    <property type="match status" value="1"/>
</dbReference>
<dbReference type="RefSeq" id="WP_316869510.1">
    <property type="nucleotide sequence ID" value="NZ_CATWAF010000002.1"/>
</dbReference>
<organism evidence="4 5">
    <name type="scientific">Ralstonia wenshanensis</name>
    <dbReference type="NCBI Taxonomy" id="2842456"/>
    <lineage>
        <taxon>Bacteria</taxon>
        <taxon>Pseudomonadati</taxon>
        <taxon>Pseudomonadota</taxon>
        <taxon>Betaproteobacteria</taxon>
        <taxon>Burkholderiales</taxon>
        <taxon>Burkholderiaceae</taxon>
        <taxon>Ralstonia</taxon>
    </lineage>
</organism>
<keyword evidence="4" id="KW-0378">Hydrolase</keyword>
<dbReference type="InterPro" id="IPR016192">
    <property type="entry name" value="APOBEC/CMP_deaminase_Zn-bd"/>
</dbReference>
<dbReference type="InterPro" id="IPR002125">
    <property type="entry name" value="CMP_dCMP_dom"/>
</dbReference>
<dbReference type="GO" id="GO:0008892">
    <property type="term" value="F:guanine deaminase activity"/>
    <property type="evidence" value="ECO:0007669"/>
    <property type="project" value="UniProtKB-EC"/>
</dbReference>
<dbReference type="GO" id="GO:0006152">
    <property type="term" value="P:purine nucleoside catabolic process"/>
    <property type="evidence" value="ECO:0007669"/>
    <property type="project" value="TreeGrafter"/>
</dbReference>
<comment type="caution">
    <text evidence="4">The sequence shown here is derived from an EMBL/GenBank/DDBJ whole genome shotgun (WGS) entry which is preliminary data.</text>
</comment>
<evidence type="ECO:0000259" key="3">
    <source>
        <dbReference type="PROSITE" id="PS51747"/>
    </source>
</evidence>
<proteinExistence type="predicted"/>
<evidence type="ECO:0000313" key="4">
    <source>
        <dbReference type="EMBL" id="CAJ0693799.1"/>
    </source>
</evidence>
<dbReference type="GO" id="GO:0047974">
    <property type="term" value="F:guanosine deaminase activity"/>
    <property type="evidence" value="ECO:0007669"/>
    <property type="project" value="TreeGrafter"/>
</dbReference>
<dbReference type="Pfam" id="PF00383">
    <property type="entry name" value="dCMP_cyt_deam_1"/>
    <property type="match status" value="1"/>
</dbReference>
<feature type="domain" description="CMP/dCMP-type deaminase" evidence="3">
    <location>
        <begin position="1"/>
        <end position="130"/>
    </location>
</feature>
<name>A0AAD2AZA7_9RALS</name>